<accession>A0ABT9US50</accession>
<gene>
    <name evidence="1" type="ORF">J2S18_001053</name>
</gene>
<dbReference type="RefSeq" id="WP_307484149.1">
    <property type="nucleotide sequence ID" value="NZ_JAUSUF010000002.1"/>
</dbReference>
<organism evidence="1 2">
    <name type="scientific">Eubacterium multiforme</name>
    <dbReference type="NCBI Taxonomy" id="83339"/>
    <lineage>
        <taxon>Bacteria</taxon>
        <taxon>Bacillati</taxon>
        <taxon>Bacillota</taxon>
        <taxon>Clostridia</taxon>
        <taxon>Eubacteriales</taxon>
        <taxon>Eubacteriaceae</taxon>
        <taxon>Eubacterium</taxon>
    </lineage>
</organism>
<name>A0ABT9US50_9FIRM</name>
<keyword evidence="2" id="KW-1185">Reference proteome</keyword>
<proteinExistence type="predicted"/>
<protein>
    <submittedName>
        <fullName evidence="1">Uncharacterized protein</fullName>
    </submittedName>
</protein>
<sequence length="116" mass="13526">MDLVKKELEFEINNERFIMTFDMKSIATYKELSGEPFVLGEEKLKNFDDEAIINFIASTLRRKEEPDKPLGLEVINGDLVFYLFELTGYVIYLVNMSLPEAPKESKKKEEIQVKKI</sequence>
<dbReference type="EMBL" id="JAUSUF010000002">
    <property type="protein sequence ID" value="MDQ0149123.1"/>
    <property type="molecule type" value="Genomic_DNA"/>
</dbReference>
<evidence type="ECO:0000313" key="2">
    <source>
        <dbReference type="Proteomes" id="UP001228504"/>
    </source>
</evidence>
<reference evidence="1 2" key="1">
    <citation type="submission" date="2023-07" db="EMBL/GenBank/DDBJ databases">
        <title>Genomic Encyclopedia of Type Strains, Phase IV (KMG-IV): sequencing the most valuable type-strain genomes for metagenomic binning, comparative biology and taxonomic classification.</title>
        <authorList>
            <person name="Goeker M."/>
        </authorList>
    </citation>
    <scope>NUCLEOTIDE SEQUENCE [LARGE SCALE GENOMIC DNA]</scope>
    <source>
        <strain evidence="1 2">DSM 20694</strain>
    </source>
</reference>
<dbReference type="Proteomes" id="UP001228504">
    <property type="component" value="Unassembled WGS sequence"/>
</dbReference>
<comment type="caution">
    <text evidence="1">The sequence shown here is derived from an EMBL/GenBank/DDBJ whole genome shotgun (WGS) entry which is preliminary data.</text>
</comment>
<evidence type="ECO:0000313" key="1">
    <source>
        <dbReference type="EMBL" id="MDQ0149123.1"/>
    </source>
</evidence>